<dbReference type="CDD" id="cd00082">
    <property type="entry name" value="HisKA"/>
    <property type="match status" value="1"/>
</dbReference>
<dbReference type="InterPro" id="IPR003661">
    <property type="entry name" value="HisK_dim/P_dom"/>
</dbReference>
<evidence type="ECO:0000256" key="9">
    <source>
        <dbReference type="ARBA" id="ARBA00023012"/>
    </source>
</evidence>
<evidence type="ECO:0000256" key="7">
    <source>
        <dbReference type="ARBA" id="ARBA00022777"/>
    </source>
</evidence>
<feature type="transmembrane region" description="Helical" evidence="11">
    <location>
        <begin position="12"/>
        <end position="38"/>
    </location>
</feature>
<feature type="domain" description="HAMP" evidence="13">
    <location>
        <begin position="188"/>
        <end position="240"/>
    </location>
</feature>
<evidence type="ECO:0000256" key="3">
    <source>
        <dbReference type="ARBA" id="ARBA00012438"/>
    </source>
</evidence>
<dbReference type="AlphaFoldDB" id="A0A7C9P517"/>
<keyword evidence="9" id="KW-0902">Two-component regulatory system</keyword>
<dbReference type="SUPFAM" id="SSF47384">
    <property type="entry name" value="Homodimeric domain of signal transducing histidine kinase"/>
    <property type="match status" value="1"/>
</dbReference>
<keyword evidence="7 14" id="KW-0418">Kinase</keyword>
<protein>
    <recommendedName>
        <fullName evidence="3">histidine kinase</fullName>
        <ecNumber evidence="3">2.7.13.3</ecNumber>
    </recommendedName>
</protein>
<organism evidence="14 15">
    <name type="scientific">Sulfuriferula multivorans</name>
    <dbReference type="NCBI Taxonomy" id="1559896"/>
    <lineage>
        <taxon>Bacteria</taxon>
        <taxon>Pseudomonadati</taxon>
        <taxon>Pseudomonadota</taxon>
        <taxon>Betaproteobacteria</taxon>
        <taxon>Nitrosomonadales</taxon>
        <taxon>Sulfuricellaceae</taxon>
        <taxon>Sulfuriferula</taxon>
    </lineage>
</organism>
<evidence type="ECO:0000256" key="6">
    <source>
        <dbReference type="ARBA" id="ARBA00022692"/>
    </source>
</evidence>
<reference evidence="14 15" key="1">
    <citation type="submission" date="2019-09" db="EMBL/GenBank/DDBJ databases">
        <title>H2 Metabolism Revealed by Metagenomic Analysis in Subglacial Sediment of East Antarctica.</title>
        <authorList>
            <person name="Yang Z."/>
            <person name="Zhang Y."/>
            <person name="Lv Y."/>
            <person name="Yan W."/>
            <person name="Xiao X."/>
            <person name="Sun B."/>
            <person name="Ma H."/>
        </authorList>
    </citation>
    <scope>NUCLEOTIDE SEQUENCE [LARGE SCALE GENOMIC DNA]</scope>
    <source>
        <strain evidence="14">Bin2_2</strain>
    </source>
</reference>
<dbReference type="EMBL" id="JAAFGW010000027">
    <property type="protein sequence ID" value="NDP47369.1"/>
    <property type="molecule type" value="Genomic_DNA"/>
</dbReference>
<sequence length="460" mass="49939">MGSQNSLRKQLIVRMLLVMLPLFILLWVIAYFSSMYFINETFDRSLTRRTYALADRVEVIHGRVNVDISVAAREMLAFDQEDLLFHRVLDPQSRVIEGDPKIPPPPGKRGLQPGKLIVYDGIKDGEQVRVAAFALSLKGTSARGVVLVQVGETLSRRSAMADRATFAIVIPMLLMTLTAAAAIAYGVGRGLVPLSRLRDRLSAREAFDLSPVPLEGTPAELRPFLDEINSLLLRLSEAVDAQSRFVSDAAHQLRTPIAGIRAQAEAALVNGQPDDAQHALVRIAQATHTMGELVQKLLIMARVDAAENTLRLIPLDGVELVRAVAREWVPQALAKGVEIGFDSPDSDAPQVGDAQLLREMLSNLIDNALRYGGTRISLTVHCTERGVTWCVADDGPGVPESQRAAVFLPFFRLSGGVDGAGLGLTIVQRIANLHGAKVRLDAENGTTGLRVCVDFPVEAA</sequence>
<dbReference type="Gene3D" id="3.30.565.10">
    <property type="entry name" value="Histidine kinase-like ATPase, C-terminal domain"/>
    <property type="match status" value="1"/>
</dbReference>
<keyword evidence="6 11" id="KW-0812">Transmembrane</keyword>
<dbReference type="InterPro" id="IPR003594">
    <property type="entry name" value="HATPase_dom"/>
</dbReference>
<dbReference type="PRINTS" id="PR00344">
    <property type="entry name" value="BCTRLSENSOR"/>
</dbReference>
<dbReference type="PROSITE" id="PS50885">
    <property type="entry name" value="HAMP"/>
    <property type="match status" value="1"/>
</dbReference>
<evidence type="ECO:0000256" key="2">
    <source>
        <dbReference type="ARBA" id="ARBA00004370"/>
    </source>
</evidence>
<dbReference type="InterPro" id="IPR050428">
    <property type="entry name" value="TCS_sensor_his_kinase"/>
</dbReference>
<dbReference type="GO" id="GO:0005886">
    <property type="term" value="C:plasma membrane"/>
    <property type="evidence" value="ECO:0007669"/>
    <property type="project" value="TreeGrafter"/>
</dbReference>
<dbReference type="InterPro" id="IPR036097">
    <property type="entry name" value="HisK_dim/P_sf"/>
</dbReference>
<dbReference type="SMART" id="SM00387">
    <property type="entry name" value="HATPase_c"/>
    <property type="match status" value="1"/>
</dbReference>
<dbReference type="EC" id="2.7.13.3" evidence="3"/>
<dbReference type="Pfam" id="PF02518">
    <property type="entry name" value="HATPase_c"/>
    <property type="match status" value="1"/>
</dbReference>
<name>A0A7C9P517_9PROT</name>
<dbReference type="PANTHER" id="PTHR45436:SF1">
    <property type="entry name" value="SENSOR PROTEIN QSEC"/>
    <property type="match status" value="1"/>
</dbReference>
<evidence type="ECO:0000313" key="14">
    <source>
        <dbReference type="EMBL" id="NDP47369.1"/>
    </source>
</evidence>
<dbReference type="PANTHER" id="PTHR45436">
    <property type="entry name" value="SENSOR HISTIDINE KINASE YKOH"/>
    <property type="match status" value="1"/>
</dbReference>
<comment type="caution">
    <text evidence="14">The sequence shown here is derived from an EMBL/GenBank/DDBJ whole genome shotgun (WGS) entry which is preliminary data.</text>
</comment>
<dbReference type="CDD" id="cd00075">
    <property type="entry name" value="HATPase"/>
    <property type="match status" value="1"/>
</dbReference>
<dbReference type="Proteomes" id="UP000483432">
    <property type="component" value="Unassembled WGS sequence"/>
</dbReference>
<dbReference type="InterPro" id="IPR005467">
    <property type="entry name" value="His_kinase_dom"/>
</dbReference>
<feature type="domain" description="Histidine kinase" evidence="12">
    <location>
        <begin position="248"/>
        <end position="459"/>
    </location>
</feature>
<evidence type="ECO:0000256" key="8">
    <source>
        <dbReference type="ARBA" id="ARBA00022989"/>
    </source>
</evidence>
<evidence type="ECO:0000256" key="11">
    <source>
        <dbReference type="SAM" id="Phobius"/>
    </source>
</evidence>
<comment type="catalytic activity">
    <reaction evidence="1">
        <text>ATP + protein L-histidine = ADP + protein N-phospho-L-histidine.</text>
        <dbReference type="EC" id="2.7.13.3"/>
    </reaction>
</comment>
<evidence type="ECO:0000313" key="15">
    <source>
        <dbReference type="Proteomes" id="UP000483432"/>
    </source>
</evidence>
<dbReference type="GO" id="GO:0000155">
    <property type="term" value="F:phosphorelay sensor kinase activity"/>
    <property type="evidence" value="ECO:0007669"/>
    <property type="project" value="InterPro"/>
</dbReference>
<evidence type="ECO:0000259" key="13">
    <source>
        <dbReference type="PROSITE" id="PS50885"/>
    </source>
</evidence>
<comment type="subcellular location">
    <subcellularLocation>
        <location evidence="2">Membrane</location>
    </subcellularLocation>
</comment>
<dbReference type="SMART" id="SM00388">
    <property type="entry name" value="HisKA"/>
    <property type="match status" value="1"/>
</dbReference>
<evidence type="ECO:0000256" key="5">
    <source>
        <dbReference type="ARBA" id="ARBA00022679"/>
    </source>
</evidence>
<dbReference type="Gene3D" id="1.10.287.130">
    <property type="match status" value="1"/>
</dbReference>
<proteinExistence type="predicted"/>
<gene>
    <name evidence="14" type="ORF">GZ085_03060</name>
</gene>
<evidence type="ECO:0000256" key="1">
    <source>
        <dbReference type="ARBA" id="ARBA00000085"/>
    </source>
</evidence>
<feature type="transmembrane region" description="Helical" evidence="11">
    <location>
        <begin position="164"/>
        <end position="187"/>
    </location>
</feature>
<dbReference type="InterPro" id="IPR004358">
    <property type="entry name" value="Sig_transdc_His_kin-like_C"/>
</dbReference>
<keyword evidence="5" id="KW-0808">Transferase</keyword>
<dbReference type="Pfam" id="PF08521">
    <property type="entry name" value="2CSK_N"/>
    <property type="match status" value="1"/>
</dbReference>
<dbReference type="PROSITE" id="PS50109">
    <property type="entry name" value="HIS_KIN"/>
    <property type="match status" value="1"/>
</dbReference>
<dbReference type="SUPFAM" id="SSF55874">
    <property type="entry name" value="ATPase domain of HSP90 chaperone/DNA topoisomerase II/histidine kinase"/>
    <property type="match status" value="1"/>
</dbReference>
<dbReference type="InterPro" id="IPR036890">
    <property type="entry name" value="HATPase_C_sf"/>
</dbReference>
<keyword evidence="10 11" id="KW-0472">Membrane</keyword>
<dbReference type="Pfam" id="PF00512">
    <property type="entry name" value="HisKA"/>
    <property type="match status" value="1"/>
</dbReference>
<evidence type="ECO:0000256" key="4">
    <source>
        <dbReference type="ARBA" id="ARBA00022553"/>
    </source>
</evidence>
<keyword evidence="8 11" id="KW-1133">Transmembrane helix</keyword>
<evidence type="ECO:0000259" key="12">
    <source>
        <dbReference type="PROSITE" id="PS50109"/>
    </source>
</evidence>
<keyword evidence="4" id="KW-0597">Phosphoprotein</keyword>
<evidence type="ECO:0000256" key="10">
    <source>
        <dbReference type="ARBA" id="ARBA00023136"/>
    </source>
</evidence>
<accession>A0A7C9P517</accession>
<dbReference type="InterPro" id="IPR003660">
    <property type="entry name" value="HAMP_dom"/>
</dbReference>
<dbReference type="InterPro" id="IPR013727">
    <property type="entry name" value="2CSK_N"/>
</dbReference>